<evidence type="ECO:0000256" key="4">
    <source>
        <dbReference type="ARBA" id="ARBA00034617"/>
    </source>
</evidence>
<dbReference type="EMBL" id="QZBD01000893">
    <property type="protein sequence ID" value="THY03257.1"/>
    <property type="molecule type" value="Genomic_DNA"/>
</dbReference>
<evidence type="ECO:0000256" key="3">
    <source>
        <dbReference type="ARBA" id="ARBA00022840"/>
    </source>
</evidence>
<dbReference type="SUPFAM" id="SSF52540">
    <property type="entry name" value="P-loop containing nucleoside triphosphate hydrolases"/>
    <property type="match status" value="1"/>
</dbReference>
<dbReference type="PROSITE" id="PS51192">
    <property type="entry name" value="HELICASE_ATP_BIND_1"/>
    <property type="match status" value="1"/>
</dbReference>
<feature type="region of interest" description="Disordered" evidence="6">
    <location>
        <begin position="574"/>
        <end position="606"/>
    </location>
</feature>
<sequence>MKSKAQRVAMQSILYNDQMTPLVVVLPTGGGKSLLFMAPACLENAGVTIVIVPFRALINKLVSTAKEAGVNSTEWHPGLTDPATLVFVSADRIIGSGFLSYAELLHSKGLLRRVFVDECHLTFTASDWRPKLVAVRYVRGLRVPLIMLTATLPPMLAFELEVSMACQTVTRYIRATTTRLRTRYVVETCRRGELEETTIGTCKRMQKHIGRNKGVIYCRSIDQCKDMAKELGCAYYHGGSIDNEDKLAVWMETGGLIVATSALGTGVDFPGIVFILHMDLPYGMIDYAQESGRAGRAGEEVDSIIIVEQGKVESMRQAGRIRGLDEEIMAEFVTTRECRRQVMSRYLDGKIVECGAGDMAQCDRCGEGLGALERLHEKNGKERETVEKTLDDLTDGCASCWMLAVTQNRGHEGNNDLWTHSAQDCTIRQLNDSGLGLSEDECNKFRQAIRYEKSTHSCHKCGISQRLCNTRQDGQSACQWPNVAIPLLRGVMGMRNGMIVLQHLGFSGTQGDWAAYAKWLGLRHRRRIWDEVMSNAMATLIELIVGSTVRGLRPLQQHIPDVEENYNAADIVAENSSREEEEEGEEAEEELDDVGDERTEESEDSRVQERLRMRVLQSKQTSGLEKVEEFARKLEKWIVCCPICKAADEREERDHGWDKCEKYSASIGELKFWLRGMETIRHVYLFESLI</sequence>
<evidence type="ECO:0000256" key="5">
    <source>
        <dbReference type="ARBA" id="ARBA00034808"/>
    </source>
</evidence>
<dbReference type="GO" id="GO:0005694">
    <property type="term" value="C:chromosome"/>
    <property type="evidence" value="ECO:0007669"/>
    <property type="project" value="TreeGrafter"/>
</dbReference>
<name>A0A4S9JLD7_AURPU</name>
<dbReference type="AlphaFoldDB" id="A0A4S9JLD7"/>
<dbReference type="Pfam" id="PF00270">
    <property type="entry name" value="DEAD"/>
    <property type="match status" value="1"/>
</dbReference>
<evidence type="ECO:0000256" key="1">
    <source>
        <dbReference type="ARBA" id="ARBA00005446"/>
    </source>
</evidence>
<feature type="compositionally biased region" description="Acidic residues" evidence="6">
    <location>
        <begin position="579"/>
        <end position="603"/>
    </location>
</feature>
<dbReference type="Pfam" id="PF00271">
    <property type="entry name" value="Helicase_C"/>
    <property type="match status" value="1"/>
</dbReference>
<evidence type="ECO:0000313" key="9">
    <source>
        <dbReference type="EMBL" id="THY03257.1"/>
    </source>
</evidence>
<dbReference type="GO" id="GO:0043138">
    <property type="term" value="F:3'-5' DNA helicase activity"/>
    <property type="evidence" value="ECO:0007669"/>
    <property type="project" value="UniProtKB-EC"/>
</dbReference>
<dbReference type="GO" id="GO:0003676">
    <property type="term" value="F:nucleic acid binding"/>
    <property type="evidence" value="ECO:0007669"/>
    <property type="project" value="InterPro"/>
</dbReference>
<evidence type="ECO:0000259" key="8">
    <source>
        <dbReference type="PROSITE" id="PS51194"/>
    </source>
</evidence>
<comment type="catalytic activity">
    <reaction evidence="4">
        <text>Couples ATP hydrolysis with the unwinding of duplex DNA by translocating in the 3'-5' direction.</text>
        <dbReference type="EC" id="5.6.2.4"/>
    </reaction>
</comment>
<dbReference type="GO" id="GO:0009378">
    <property type="term" value="F:four-way junction helicase activity"/>
    <property type="evidence" value="ECO:0007669"/>
    <property type="project" value="TreeGrafter"/>
</dbReference>
<evidence type="ECO:0000256" key="6">
    <source>
        <dbReference type="SAM" id="MobiDB-lite"/>
    </source>
</evidence>
<proteinExistence type="inferred from homology"/>
<dbReference type="GO" id="GO:0005524">
    <property type="term" value="F:ATP binding"/>
    <property type="evidence" value="ECO:0007669"/>
    <property type="project" value="UniProtKB-KW"/>
</dbReference>
<evidence type="ECO:0000256" key="2">
    <source>
        <dbReference type="ARBA" id="ARBA00022741"/>
    </source>
</evidence>
<organism evidence="9 10">
    <name type="scientific">Aureobasidium pullulans</name>
    <name type="common">Black yeast</name>
    <name type="synonym">Pullularia pullulans</name>
    <dbReference type="NCBI Taxonomy" id="5580"/>
    <lineage>
        <taxon>Eukaryota</taxon>
        <taxon>Fungi</taxon>
        <taxon>Dikarya</taxon>
        <taxon>Ascomycota</taxon>
        <taxon>Pezizomycotina</taxon>
        <taxon>Dothideomycetes</taxon>
        <taxon>Dothideomycetidae</taxon>
        <taxon>Dothideales</taxon>
        <taxon>Saccotheciaceae</taxon>
        <taxon>Aureobasidium</taxon>
    </lineage>
</organism>
<feature type="domain" description="Helicase C-terminal" evidence="8">
    <location>
        <begin position="204"/>
        <end position="340"/>
    </location>
</feature>
<feature type="domain" description="Helicase ATP-binding" evidence="7">
    <location>
        <begin position="13"/>
        <end position="170"/>
    </location>
</feature>
<dbReference type="InterPro" id="IPR001650">
    <property type="entry name" value="Helicase_C-like"/>
</dbReference>
<dbReference type="InterPro" id="IPR014001">
    <property type="entry name" value="Helicase_ATP-bd"/>
</dbReference>
<evidence type="ECO:0000259" key="7">
    <source>
        <dbReference type="PROSITE" id="PS51192"/>
    </source>
</evidence>
<dbReference type="PROSITE" id="PS51194">
    <property type="entry name" value="HELICASE_CTER"/>
    <property type="match status" value="1"/>
</dbReference>
<dbReference type="SMART" id="SM00490">
    <property type="entry name" value="HELICc"/>
    <property type="match status" value="1"/>
</dbReference>
<dbReference type="Gene3D" id="3.40.50.300">
    <property type="entry name" value="P-loop containing nucleotide triphosphate hydrolases"/>
    <property type="match status" value="2"/>
</dbReference>
<dbReference type="InterPro" id="IPR011545">
    <property type="entry name" value="DEAD/DEAH_box_helicase_dom"/>
</dbReference>
<dbReference type="PANTHER" id="PTHR13710">
    <property type="entry name" value="DNA HELICASE RECQ FAMILY MEMBER"/>
    <property type="match status" value="1"/>
</dbReference>
<evidence type="ECO:0000313" key="10">
    <source>
        <dbReference type="Proteomes" id="UP000306584"/>
    </source>
</evidence>
<comment type="caution">
    <text evidence="9">The sequence shown here is derived from an EMBL/GenBank/DDBJ whole genome shotgun (WGS) entry which is preliminary data.</text>
</comment>
<dbReference type="GO" id="GO:0005737">
    <property type="term" value="C:cytoplasm"/>
    <property type="evidence" value="ECO:0007669"/>
    <property type="project" value="TreeGrafter"/>
</dbReference>
<dbReference type="PANTHER" id="PTHR13710:SF154">
    <property type="entry name" value="RECQ HELICASE, PUTATIVE (AFU_ORTHOLOGUE AFUA_6G14720)-RELATED"/>
    <property type="match status" value="1"/>
</dbReference>
<keyword evidence="2" id="KW-0547">Nucleotide-binding</keyword>
<comment type="similarity">
    <text evidence="1">Belongs to the helicase family. RecQ subfamily.</text>
</comment>
<gene>
    <name evidence="9" type="ORF">D6D01_10234</name>
</gene>
<dbReference type="SMART" id="SM00487">
    <property type="entry name" value="DEXDc"/>
    <property type="match status" value="1"/>
</dbReference>
<dbReference type="InterPro" id="IPR027417">
    <property type="entry name" value="P-loop_NTPase"/>
</dbReference>
<dbReference type="EC" id="5.6.2.4" evidence="5"/>
<dbReference type="Proteomes" id="UP000306584">
    <property type="component" value="Unassembled WGS sequence"/>
</dbReference>
<dbReference type="GO" id="GO:0000724">
    <property type="term" value="P:double-strand break repair via homologous recombination"/>
    <property type="evidence" value="ECO:0007669"/>
    <property type="project" value="TreeGrafter"/>
</dbReference>
<reference evidence="9 10" key="1">
    <citation type="submission" date="2018-10" db="EMBL/GenBank/DDBJ databases">
        <title>Fifty Aureobasidium pullulans genomes reveal a recombining polyextremotolerant generalist.</title>
        <authorList>
            <person name="Gostincar C."/>
            <person name="Turk M."/>
            <person name="Zajc J."/>
            <person name="Gunde-Cimerman N."/>
        </authorList>
    </citation>
    <scope>NUCLEOTIDE SEQUENCE [LARGE SCALE GENOMIC DNA]</scope>
    <source>
        <strain evidence="9 10">EXF-6604</strain>
    </source>
</reference>
<protein>
    <recommendedName>
        <fullName evidence="5">DNA 3'-5' helicase</fullName>
        <ecNumber evidence="5">5.6.2.4</ecNumber>
    </recommendedName>
</protein>
<keyword evidence="3" id="KW-0067">ATP-binding</keyword>
<accession>A0A4S9JLD7</accession>